<dbReference type="STRING" id="63057.A0A2P5BN84"/>
<dbReference type="InterPro" id="IPR050942">
    <property type="entry name" value="F-box_BR-signaling"/>
</dbReference>
<dbReference type="EMBL" id="JXTC01000489">
    <property type="protein sequence ID" value="PON50220.1"/>
    <property type="molecule type" value="Genomic_DNA"/>
</dbReference>
<protein>
    <submittedName>
        <fullName evidence="3">F-box protein SKIP</fullName>
    </submittedName>
</protein>
<feature type="region of interest" description="Disordered" evidence="1">
    <location>
        <begin position="94"/>
        <end position="115"/>
    </location>
</feature>
<name>A0A2P5BN84_TREOI</name>
<dbReference type="Proteomes" id="UP000237000">
    <property type="component" value="Unassembled WGS sequence"/>
</dbReference>
<dbReference type="InterPro" id="IPR005174">
    <property type="entry name" value="KIB1-4_b-propeller"/>
</dbReference>
<dbReference type="OrthoDB" id="1855887at2759"/>
<dbReference type="Pfam" id="PF03478">
    <property type="entry name" value="Beta-prop_KIB1-4"/>
    <property type="match status" value="1"/>
</dbReference>
<accession>A0A2P5BN84</accession>
<dbReference type="AlphaFoldDB" id="A0A2P5BN84"/>
<comment type="caution">
    <text evidence="3">The sequence shown here is derived from an EMBL/GenBank/DDBJ whole genome shotgun (WGS) entry which is preliminary data.</text>
</comment>
<organism evidence="3 4">
    <name type="scientific">Trema orientale</name>
    <name type="common">Charcoal tree</name>
    <name type="synonym">Celtis orientalis</name>
    <dbReference type="NCBI Taxonomy" id="63057"/>
    <lineage>
        <taxon>Eukaryota</taxon>
        <taxon>Viridiplantae</taxon>
        <taxon>Streptophyta</taxon>
        <taxon>Embryophyta</taxon>
        <taxon>Tracheophyta</taxon>
        <taxon>Spermatophyta</taxon>
        <taxon>Magnoliopsida</taxon>
        <taxon>eudicotyledons</taxon>
        <taxon>Gunneridae</taxon>
        <taxon>Pentapetalae</taxon>
        <taxon>rosids</taxon>
        <taxon>fabids</taxon>
        <taxon>Rosales</taxon>
        <taxon>Cannabaceae</taxon>
        <taxon>Trema</taxon>
    </lineage>
</organism>
<gene>
    <name evidence="3" type="ORF">TorRG33x02_315450</name>
</gene>
<evidence type="ECO:0000256" key="1">
    <source>
        <dbReference type="SAM" id="MobiDB-lite"/>
    </source>
</evidence>
<evidence type="ECO:0000313" key="3">
    <source>
        <dbReference type="EMBL" id="PON50220.1"/>
    </source>
</evidence>
<evidence type="ECO:0000259" key="2">
    <source>
        <dbReference type="Pfam" id="PF03478"/>
    </source>
</evidence>
<dbReference type="PANTHER" id="PTHR44259">
    <property type="entry name" value="OS07G0183000 PROTEIN-RELATED"/>
    <property type="match status" value="1"/>
</dbReference>
<dbReference type="InParanoid" id="A0A2P5BN84"/>
<feature type="compositionally biased region" description="Acidic residues" evidence="1">
    <location>
        <begin position="94"/>
        <end position="104"/>
    </location>
</feature>
<dbReference type="PANTHER" id="PTHR44259:SF107">
    <property type="entry name" value="F-BOX PROTEIN SKIP23-LIKE"/>
    <property type="match status" value="1"/>
</dbReference>
<keyword evidence="4" id="KW-1185">Reference proteome</keyword>
<feature type="domain" description="KIB1-4 beta-propeller" evidence="2">
    <location>
        <begin position="26"/>
        <end position="317"/>
    </location>
</feature>
<sequence length="352" mass="40814">MRHHHIPMLLVPSEEEHTWSIYNALDENFLELKLSLFHNKRFSGSSHGWLVIVNEDYTLTLHKPYFISKDDISASKTSVHLPCFFPPELDNLDYDTNDETDPEEEHFAHEDDSDPEDYLYLDSSYHVLKVLITADPLINPNDCTIVVKYGGLGKLAFIKYGKDTTWTKIEDDQFRGYEDMVYYKNQIYVHSRGKLASFDPCKGTIKLIAPTIFSLRATMKYLVESCGELLVVERFLYFFEDGYERITKMFIVFKFDFDEAKWIEIESLGDFTLFVGDNSSISISATEFNVQANCIYFTHDEVGLPTKTNESCDLGVYCLKSKSLKLYCNLDSTTFHRVYNRPPIWILPPNGY</sequence>
<reference evidence="4" key="1">
    <citation type="submission" date="2016-06" db="EMBL/GenBank/DDBJ databases">
        <title>Parallel loss of symbiosis genes in relatives of nitrogen-fixing non-legume Parasponia.</title>
        <authorList>
            <person name="Van Velzen R."/>
            <person name="Holmer R."/>
            <person name="Bu F."/>
            <person name="Rutten L."/>
            <person name="Van Zeijl A."/>
            <person name="Liu W."/>
            <person name="Santuari L."/>
            <person name="Cao Q."/>
            <person name="Sharma T."/>
            <person name="Shen D."/>
            <person name="Roswanjaya Y."/>
            <person name="Wardhani T."/>
            <person name="Kalhor M.S."/>
            <person name="Jansen J."/>
            <person name="Van den Hoogen J."/>
            <person name="Gungor B."/>
            <person name="Hartog M."/>
            <person name="Hontelez J."/>
            <person name="Verver J."/>
            <person name="Yang W.-C."/>
            <person name="Schijlen E."/>
            <person name="Repin R."/>
            <person name="Schilthuizen M."/>
            <person name="Schranz E."/>
            <person name="Heidstra R."/>
            <person name="Miyata K."/>
            <person name="Fedorova E."/>
            <person name="Kohlen W."/>
            <person name="Bisseling T."/>
            <person name="Smit S."/>
            <person name="Geurts R."/>
        </authorList>
    </citation>
    <scope>NUCLEOTIDE SEQUENCE [LARGE SCALE GENOMIC DNA]</scope>
    <source>
        <strain evidence="4">cv. RG33-2</strain>
    </source>
</reference>
<evidence type="ECO:0000313" key="4">
    <source>
        <dbReference type="Proteomes" id="UP000237000"/>
    </source>
</evidence>
<proteinExistence type="predicted"/>